<dbReference type="PANTHER" id="PTHR33305:SF11">
    <property type="entry name" value="PROTEIN ETHYLENE INSENSITIVE 3"/>
    <property type="match status" value="1"/>
</dbReference>
<keyword evidence="4" id="KW-0539">Nucleus</keyword>
<name>A0AA86VRZ3_9FABA</name>
<dbReference type="Gramene" id="rna-AYBTSS11_LOCUS23181">
    <property type="protein sequence ID" value="CAJ1971183.1"/>
    <property type="gene ID" value="gene-AYBTSS11_LOCUS23181"/>
</dbReference>
<dbReference type="PANTHER" id="PTHR33305">
    <property type="entry name" value="ETHYLENE INSENSITIVE 3-LIKE 2 PROTEIN"/>
    <property type="match status" value="1"/>
</dbReference>
<evidence type="ECO:0000313" key="7">
    <source>
        <dbReference type="EMBL" id="CAJ1971183.1"/>
    </source>
</evidence>
<evidence type="ECO:0000256" key="1">
    <source>
        <dbReference type="ARBA" id="ARBA00004123"/>
    </source>
</evidence>
<feature type="domain" description="Ethylene insensitive 3-like DNA-binding" evidence="6">
    <location>
        <begin position="21"/>
        <end position="237"/>
    </location>
</feature>
<dbReference type="InterPro" id="IPR006957">
    <property type="entry name" value="EIN3"/>
</dbReference>
<dbReference type="SUPFAM" id="SSF116768">
    <property type="entry name" value="DNA-binding domain of EIN3-like"/>
    <property type="match status" value="1"/>
</dbReference>
<organism evidence="7 8">
    <name type="scientific">Sphenostylis stenocarpa</name>
    <dbReference type="NCBI Taxonomy" id="92480"/>
    <lineage>
        <taxon>Eukaryota</taxon>
        <taxon>Viridiplantae</taxon>
        <taxon>Streptophyta</taxon>
        <taxon>Embryophyta</taxon>
        <taxon>Tracheophyta</taxon>
        <taxon>Spermatophyta</taxon>
        <taxon>Magnoliopsida</taxon>
        <taxon>eudicotyledons</taxon>
        <taxon>Gunneridae</taxon>
        <taxon>Pentapetalae</taxon>
        <taxon>rosids</taxon>
        <taxon>fabids</taxon>
        <taxon>Fabales</taxon>
        <taxon>Fabaceae</taxon>
        <taxon>Papilionoideae</taxon>
        <taxon>50 kb inversion clade</taxon>
        <taxon>NPAAA clade</taxon>
        <taxon>indigoferoid/millettioid clade</taxon>
        <taxon>Phaseoleae</taxon>
        <taxon>Sphenostylis</taxon>
    </lineage>
</organism>
<dbReference type="AlphaFoldDB" id="A0AA86VRZ3"/>
<accession>A0AA86VRZ3</accession>
<comment type="subcellular location">
    <subcellularLocation>
        <location evidence="1">Nucleus</location>
    </subcellularLocation>
</comment>
<proteinExistence type="inferred from homology"/>
<feature type="region of interest" description="Disordered" evidence="5">
    <location>
        <begin position="1"/>
        <end position="20"/>
    </location>
</feature>
<dbReference type="Proteomes" id="UP001189624">
    <property type="component" value="Chromosome 8"/>
</dbReference>
<keyword evidence="3" id="KW-0936">Ethylene signaling pathway</keyword>
<dbReference type="FunFam" id="1.10.3180.10:FF:000001">
    <property type="entry name" value="Ethylene insensitive 3-like 1"/>
    <property type="match status" value="1"/>
</dbReference>
<dbReference type="Gene3D" id="1.10.3180.10">
    <property type="entry name" value="DNA-binding domain of EIN3-like"/>
    <property type="match status" value="1"/>
</dbReference>
<evidence type="ECO:0000256" key="3">
    <source>
        <dbReference type="ARBA" id="ARBA00022745"/>
    </source>
</evidence>
<dbReference type="GO" id="GO:0005634">
    <property type="term" value="C:nucleus"/>
    <property type="evidence" value="ECO:0007669"/>
    <property type="project" value="UniProtKB-SubCell"/>
</dbReference>
<dbReference type="GO" id="GO:0009873">
    <property type="term" value="P:ethylene-activated signaling pathway"/>
    <property type="evidence" value="ECO:0007669"/>
    <property type="project" value="UniProtKB-KW"/>
</dbReference>
<comment type="similarity">
    <text evidence="2">Belongs to the EIN3 family.</text>
</comment>
<dbReference type="EMBL" id="OY731405">
    <property type="protein sequence ID" value="CAJ1971183.1"/>
    <property type="molecule type" value="Genomic_DNA"/>
</dbReference>
<gene>
    <name evidence="7" type="ORF">AYBTSS11_LOCUS23181</name>
</gene>
<keyword evidence="8" id="KW-1185">Reference proteome</keyword>
<dbReference type="Pfam" id="PF04873">
    <property type="entry name" value="EIN3_DNA-bd"/>
    <property type="match status" value="1"/>
</dbReference>
<evidence type="ECO:0000256" key="4">
    <source>
        <dbReference type="ARBA" id="ARBA00023242"/>
    </source>
</evidence>
<dbReference type="InterPro" id="IPR023278">
    <property type="entry name" value="Ethylene_insens-like_DNA-bd"/>
</dbReference>
<evidence type="ECO:0000313" key="8">
    <source>
        <dbReference type="Proteomes" id="UP001189624"/>
    </source>
</evidence>
<dbReference type="InterPro" id="IPR047091">
    <property type="entry name" value="EIN3-like_DNA-bd"/>
</dbReference>
<evidence type="ECO:0000256" key="5">
    <source>
        <dbReference type="SAM" id="MobiDB-lite"/>
    </source>
</evidence>
<reference evidence="7" key="1">
    <citation type="submission" date="2023-10" db="EMBL/GenBank/DDBJ databases">
        <authorList>
            <person name="Domelevo Entfellner J.-B."/>
        </authorList>
    </citation>
    <scope>NUCLEOTIDE SEQUENCE</scope>
</reference>
<evidence type="ECO:0000259" key="6">
    <source>
        <dbReference type="Pfam" id="PF04873"/>
    </source>
</evidence>
<dbReference type="GO" id="GO:0003677">
    <property type="term" value="F:DNA binding"/>
    <property type="evidence" value="ECO:0007669"/>
    <property type="project" value="TreeGrafter"/>
</dbReference>
<evidence type="ECO:0000256" key="2">
    <source>
        <dbReference type="ARBA" id="ARBA00009416"/>
    </source>
</evidence>
<protein>
    <recommendedName>
        <fullName evidence="6">Ethylene insensitive 3-like DNA-binding domain-containing protein</fullName>
    </recommendedName>
</protein>
<sequence>MLEDIVSGYMGGGDSSDEGRETHVANLNHVMQFQEQHEILKKMLRMMESGEETKGFVFGIVPINGKPVNVASDNLRDWWTEKVNFDRNAPTAIARYEAENVIIEMNDGCASIGPTPESLQQFPDTTLGSLLSALMPHCNPPQIKFPFSKRVPPPWWPTGNEEWWCQIGLPPKDQGPPPYRKPHDLKKIWKVAVLTAVIKHMSPDVTNIMKVVRQSKCFQGKMTSKESAIWLAILNKEAALLQEINLPPSSSGGGNESIIIREQSLNVEDGNPNHHNLSNLVIERLRKRKVSSDDQDNRNKSSCNCGQSGCPFDDIFLSLHDRPARDYHQVNPAYRNIYKDDDAGPSRQDTEVEPVTTCQTTNFVTPSSGGTGLGVSEDDQRINTDATTIYDTSVAGNDNLNSNNFVPVEYGNISEVILAEEDKMLTGEGMVGEENLVREEEGQLEHLNTTNINPSLDDIQDEIFDPFLDLESFVSLY</sequence>
<dbReference type="GO" id="GO:0003700">
    <property type="term" value="F:DNA-binding transcription factor activity"/>
    <property type="evidence" value="ECO:0007669"/>
    <property type="project" value="InterPro"/>
</dbReference>